<dbReference type="HOGENOM" id="CLU_1318652_0_0_11"/>
<evidence type="ECO:0000256" key="7">
    <source>
        <dbReference type="SAM" id="Coils"/>
    </source>
</evidence>
<sequence length="219" mass="23491">MIWPPPTPPPVPPFHTPWQPDPRQPPAPMPVTSVPAPAPGPDWLAERLFDKRIVSLTGRLDSEATNRAAASLALLDASGDGEVQLWLHGVDADVDAAATLLDTLDLMGVPLHVHCRGDVRGMAVAFLAPADRRTAASHATFHLREPQTSCTGPASDVAIAAEHHEQQLRRLQQRIADSCGRPVDAVSGDMRDHRILTADEARDYGLIDAVTGARSVDGE</sequence>
<evidence type="ECO:0000256" key="8">
    <source>
        <dbReference type="SAM" id="MobiDB-lite"/>
    </source>
</evidence>
<keyword evidence="4" id="KW-0378">Hydrolase</keyword>
<dbReference type="Gene3D" id="3.90.226.10">
    <property type="entry name" value="2-enoyl-CoA Hydratase, Chain A, domain 1"/>
    <property type="match status" value="1"/>
</dbReference>
<dbReference type="GO" id="GO:0006515">
    <property type="term" value="P:protein quality control for misfolded or incompletely synthesized proteins"/>
    <property type="evidence" value="ECO:0007669"/>
    <property type="project" value="TreeGrafter"/>
</dbReference>
<keyword evidence="2" id="KW-0963">Cytoplasm</keyword>
<organism evidence="9 10">
    <name type="scientific">Rhodococcus jostii (strain RHA1)</name>
    <dbReference type="NCBI Taxonomy" id="101510"/>
    <lineage>
        <taxon>Bacteria</taxon>
        <taxon>Bacillati</taxon>
        <taxon>Actinomycetota</taxon>
        <taxon>Actinomycetes</taxon>
        <taxon>Mycobacteriales</taxon>
        <taxon>Nocardiaceae</taxon>
        <taxon>Rhodococcus</taxon>
    </lineage>
</organism>
<dbReference type="KEGG" id="rha:RHA1_ro04624"/>
<dbReference type="GO" id="GO:0051117">
    <property type="term" value="F:ATPase binding"/>
    <property type="evidence" value="ECO:0007669"/>
    <property type="project" value="TreeGrafter"/>
</dbReference>
<dbReference type="Proteomes" id="UP000008710">
    <property type="component" value="Chromosome"/>
</dbReference>
<evidence type="ECO:0000256" key="4">
    <source>
        <dbReference type="ARBA" id="ARBA00022801"/>
    </source>
</evidence>
<evidence type="ECO:0000256" key="6">
    <source>
        <dbReference type="RuleBase" id="RU003567"/>
    </source>
</evidence>
<dbReference type="Pfam" id="PF00574">
    <property type="entry name" value="CLP_protease"/>
    <property type="match status" value="1"/>
</dbReference>
<evidence type="ECO:0000256" key="5">
    <source>
        <dbReference type="ARBA" id="ARBA00022825"/>
    </source>
</evidence>
<dbReference type="AlphaFoldDB" id="Q0S7S6"/>
<evidence type="ECO:0000256" key="2">
    <source>
        <dbReference type="ARBA" id="ARBA00022490"/>
    </source>
</evidence>
<name>Q0S7S6_RHOJR</name>
<dbReference type="InterPro" id="IPR023562">
    <property type="entry name" value="ClpP/TepA"/>
</dbReference>
<keyword evidence="7" id="KW-0175">Coiled coil</keyword>
<evidence type="ECO:0000313" key="10">
    <source>
        <dbReference type="Proteomes" id="UP000008710"/>
    </source>
</evidence>
<feature type="compositionally biased region" description="Pro residues" evidence="8">
    <location>
        <begin position="1"/>
        <end position="29"/>
    </location>
</feature>
<evidence type="ECO:0000256" key="3">
    <source>
        <dbReference type="ARBA" id="ARBA00022670"/>
    </source>
</evidence>
<dbReference type="PRINTS" id="PR00127">
    <property type="entry name" value="CLPPROTEASEP"/>
</dbReference>
<keyword evidence="3 9" id="KW-0645">Protease</keyword>
<dbReference type="InterPro" id="IPR001907">
    <property type="entry name" value="ClpP"/>
</dbReference>
<keyword evidence="5" id="KW-0720">Serine protease</keyword>
<dbReference type="GO" id="GO:0004252">
    <property type="term" value="F:serine-type endopeptidase activity"/>
    <property type="evidence" value="ECO:0007669"/>
    <property type="project" value="InterPro"/>
</dbReference>
<feature type="coiled-coil region" evidence="7">
    <location>
        <begin position="154"/>
        <end position="181"/>
    </location>
</feature>
<evidence type="ECO:0000313" key="9">
    <source>
        <dbReference type="EMBL" id="ABG96410.1"/>
    </source>
</evidence>
<gene>
    <name evidence="9" type="ordered locus">RHA1_ro04624</name>
</gene>
<accession>Q0S7S6</accession>
<dbReference type="SUPFAM" id="SSF52096">
    <property type="entry name" value="ClpP/crotonase"/>
    <property type="match status" value="1"/>
</dbReference>
<evidence type="ECO:0000256" key="1">
    <source>
        <dbReference type="ARBA" id="ARBA00007039"/>
    </source>
</evidence>
<reference evidence="10" key="1">
    <citation type="journal article" date="2006" name="Proc. Natl. Acad. Sci. U.S.A.">
        <title>The complete genome of Rhodococcus sp. RHA1 provides insights into a catabolic powerhouse.</title>
        <authorList>
            <person name="McLeod M.P."/>
            <person name="Warren R.L."/>
            <person name="Hsiao W.W.L."/>
            <person name="Araki N."/>
            <person name="Myhre M."/>
            <person name="Fernandes C."/>
            <person name="Miyazawa D."/>
            <person name="Wong W."/>
            <person name="Lillquist A.L."/>
            <person name="Wang D."/>
            <person name="Dosanjh M."/>
            <person name="Hara H."/>
            <person name="Petrescu A."/>
            <person name="Morin R.D."/>
            <person name="Yang G."/>
            <person name="Stott J.M."/>
            <person name="Schein J.E."/>
            <person name="Shin H."/>
            <person name="Smailus D."/>
            <person name="Siddiqui A.S."/>
            <person name="Marra M.A."/>
            <person name="Jones S.J.M."/>
            <person name="Holt R."/>
            <person name="Brinkman F.S.L."/>
            <person name="Miyauchi K."/>
            <person name="Fukuda M."/>
            <person name="Davies J.E."/>
            <person name="Mohn W.W."/>
            <person name="Eltis L.D."/>
        </authorList>
    </citation>
    <scope>NUCLEOTIDE SEQUENCE [LARGE SCALE GENOMIC DNA]</scope>
    <source>
        <strain evidence="10">RHA1</strain>
    </source>
</reference>
<dbReference type="PANTHER" id="PTHR10381">
    <property type="entry name" value="ATP-DEPENDENT CLP PROTEASE PROTEOLYTIC SUBUNIT"/>
    <property type="match status" value="1"/>
</dbReference>
<proteinExistence type="inferred from homology"/>
<dbReference type="CDD" id="cd07017">
    <property type="entry name" value="S14_ClpP_2"/>
    <property type="match status" value="1"/>
</dbReference>
<dbReference type="PANTHER" id="PTHR10381:SF70">
    <property type="entry name" value="ATP-DEPENDENT CLP PROTEASE PROTEOLYTIC SUBUNIT"/>
    <property type="match status" value="1"/>
</dbReference>
<dbReference type="InterPro" id="IPR029045">
    <property type="entry name" value="ClpP/crotonase-like_dom_sf"/>
</dbReference>
<dbReference type="eggNOG" id="COG0740">
    <property type="taxonomic scope" value="Bacteria"/>
</dbReference>
<feature type="region of interest" description="Disordered" evidence="8">
    <location>
        <begin position="1"/>
        <end position="37"/>
    </location>
</feature>
<comment type="similarity">
    <text evidence="1 6">Belongs to the peptidase S14 family.</text>
</comment>
<protein>
    <recommendedName>
        <fullName evidence="6">ATP-dependent Clp protease proteolytic subunit</fullName>
    </recommendedName>
</protein>
<dbReference type="GO" id="GO:0009368">
    <property type="term" value="C:endopeptidase Clp complex"/>
    <property type="evidence" value="ECO:0007669"/>
    <property type="project" value="TreeGrafter"/>
</dbReference>
<dbReference type="EMBL" id="CP000431">
    <property type="protein sequence ID" value="ABG96410.1"/>
    <property type="molecule type" value="Genomic_DNA"/>
</dbReference>
<dbReference type="GO" id="GO:0004176">
    <property type="term" value="F:ATP-dependent peptidase activity"/>
    <property type="evidence" value="ECO:0007669"/>
    <property type="project" value="InterPro"/>
</dbReference>